<dbReference type="SUPFAM" id="SSF56784">
    <property type="entry name" value="HAD-like"/>
    <property type="match status" value="1"/>
</dbReference>
<protein>
    <recommendedName>
        <fullName evidence="4">phosphoglycolate phosphatase</fullName>
        <ecNumber evidence="4">3.1.3.18</ecNumber>
    </recommendedName>
</protein>
<sequence>MHHIKAILFDKDGTLFDFHASWAGWAEGELNALAEGDPLRRADLARAIGFDLATRGFAPDAPIIASTLQETAALMVPHLPGVALPDLIARLRSSGARAEMVPAVPLRPLMLRLRAHGLVLGIATNDAESAAHMHLDRAGISDQFDQVLGYDSGFTPKPAPDMLHAFARATGHDSAAVLMVGDSLHDLTAGRAAGMMTMAVLTGIAKAADLSPMADLLAPDIGHLPDLLGLE</sequence>
<dbReference type="RefSeq" id="WP_092885847.1">
    <property type="nucleotide sequence ID" value="NZ_CP061498.1"/>
</dbReference>
<dbReference type="PRINTS" id="PR00413">
    <property type="entry name" value="HADHALOGNASE"/>
</dbReference>
<dbReference type="GO" id="GO:0008967">
    <property type="term" value="F:phosphoglycolate phosphatase activity"/>
    <property type="evidence" value="ECO:0007669"/>
    <property type="project" value="UniProtKB-EC"/>
</dbReference>
<accession>A0A1H2U4E8</accession>
<dbReference type="InterPro" id="IPR050155">
    <property type="entry name" value="HAD-like_hydrolase_sf"/>
</dbReference>
<comment type="catalytic activity">
    <reaction evidence="1">
        <text>2-phosphoglycolate + H2O = glycolate + phosphate</text>
        <dbReference type="Rhea" id="RHEA:14369"/>
        <dbReference type="ChEBI" id="CHEBI:15377"/>
        <dbReference type="ChEBI" id="CHEBI:29805"/>
        <dbReference type="ChEBI" id="CHEBI:43474"/>
        <dbReference type="ChEBI" id="CHEBI:58033"/>
        <dbReference type="EC" id="3.1.3.18"/>
    </reaction>
</comment>
<dbReference type="Pfam" id="PF00702">
    <property type="entry name" value="Hydrolase"/>
    <property type="match status" value="1"/>
</dbReference>
<dbReference type="AlphaFoldDB" id="A0A1H2U4E8"/>
<dbReference type="OrthoDB" id="9797743at2"/>
<reference evidence="5 6" key="1">
    <citation type="submission" date="2016-10" db="EMBL/GenBank/DDBJ databases">
        <authorList>
            <person name="de Groot N.N."/>
        </authorList>
    </citation>
    <scope>NUCLEOTIDE SEQUENCE [LARGE SCALE GENOMIC DNA]</scope>
    <source>
        <strain evidence="5 6">CGMCC 1.8894</strain>
    </source>
</reference>
<dbReference type="Gene3D" id="3.40.50.1000">
    <property type="entry name" value="HAD superfamily/HAD-like"/>
    <property type="match status" value="1"/>
</dbReference>
<dbReference type="PANTHER" id="PTHR43434:SF1">
    <property type="entry name" value="PHOSPHOGLYCOLATE PHOSPHATASE"/>
    <property type="match status" value="1"/>
</dbReference>
<dbReference type="Gene3D" id="1.10.150.240">
    <property type="entry name" value="Putative phosphatase, domain 2"/>
    <property type="match status" value="1"/>
</dbReference>
<organism evidence="5 6">
    <name type="scientific">Roseicitreum antarcticum</name>
    <dbReference type="NCBI Taxonomy" id="564137"/>
    <lineage>
        <taxon>Bacteria</taxon>
        <taxon>Pseudomonadati</taxon>
        <taxon>Pseudomonadota</taxon>
        <taxon>Alphaproteobacteria</taxon>
        <taxon>Rhodobacterales</taxon>
        <taxon>Paracoccaceae</taxon>
        <taxon>Roseicitreum</taxon>
    </lineage>
</organism>
<evidence type="ECO:0000313" key="5">
    <source>
        <dbReference type="EMBL" id="SDW50469.1"/>
    </source>
</evidence>
<dbReference type="PANTHER" id="PTHR43434">
    <property type="entry name" value="PHOSPHOGLYCOLATE PHOSPHATASE"/>
    <property type="match status" value="1"/>
</dbReference>
<proteinExistence type="inferred from homology"/>
<dbReference type="NCBIfam" id="TIGR01509">
    <property type="entry name" value="HAD-SF-IA-v3"/>
    <property type="match status" value="1"/>
</dbReference>
<dbReference type="InterPro" id="IPR023198">
    <property type="entry name" value="PGP-like_dom2"/>
</dbReference>
<dbReference type="Proteomes" id="UP000198539">
    <property type="component" value="Unassembled WGS sequence"/>
</dbReference>
<comment type="pathway">
    <text evidence="2">Organic acid metabolism; glycolate biosynthesis; glycolate from 2-phosphoglycolate: step 1/1.</text>
</comment>
<evidence type="ECO:0000256" key="4">
    <source>
        <dbReference type="ARBA" id="ARBA00013078"/>
    </source>
</evidence>
<dbReference type="EMBL" id="FNOM01000002">
    <property type="protein sequence ID" value="SDW50469.1"/>
    <property type="molecule type" value="Genomic_DNA"/>
</dbReference>
<name>A0A1H2U4E8_9RHOB</name>
<dbReference type="InterPro" id="IPR036412">
    <property type="entry name" value="HAD-like_sf"/>
</dbReference>
<comment type="similarity">
    <text evidence="3">Belongs to the HAD-like hydrolase superfamily. CbbY/CbbZ/Gph/YieH family.</text>
</comment>
<dbReference type="EC" id="3.1.3.18" evidence="4"/>
<dbReference type="STRING" id="564137.SAMN04488238_102262"/>
<dbReference type="GO" id="GO:0005829">
    <property type="term" value="C:cytosol"/>
    <property type="evidence" value="ECO:0007669"/>
    <property type="project" value="TreeGrafter"/>
</dbReference>
<dbReference type="SFLD" id="SFLDS00003">
    <property type="entry name" value="Haloacid_Dehalogenase"/>
    <property type="match status" value="1"/>
</dbReference>
<gene>
    <name evidence="5" type="ORF">SAMN04488238_102262</name>
</gene>
<evidence type="ECO:0000256" key="1">
    <source>
        <dbReference type="ARBA" id="ARBA00000830"/>
    </source>
</evidence>
<dbReference type="InterPro" id="IPR006439">
    <property type="entry name" value="HAD-SF_hydro_IA"/>
</dbReference>
<dbReference type="InterPro" id="IPR023214">
    <property type="entry name" value="HAD_sf"/>
</dbReference>
<dbReference type="CDD" id="cd01427">
    <property type="entry name" value="HAD_like"/>
    <property type="match status" value="1"/>
</dbReference>
<evidence type="ECO:0000256" key="2">
    <source>
        <dbReference type="ARBA" id="ARBA00004818"/>
    </source>
</evidence>
<dbReference type="SFLD" id="SFLDG01129">
    <property type="entry name" value="C1.5:_HAD__Beta-PGM__Phosphata"/>
    <property type="match status" value="1"/>
</dbReference>
<dbReference type="GO" id="GO:0006281">
    <property type="term" value="P:DNA repair"/>
    <property type="evidence" value="ECO:0007669"/>
    <property type="project" value="TreeGrafter"/>
</dbReference>
<evidence type="ECO:0000256" key="3">
    <source>
        <dbReference type="ARBA" id="ARBA00006171"/>
    </source>
</evidence>
<dbReference type="NCBIfam" id="TIGR01549">
    <property type="entry name" value="HAD-SF-IA-v1"/>
    <property type="match status" value="1"/>
</dbReference>
<keyword evidence="6" id="KW-1185">Reference proteome</keyword>
<evidence type="ECO:0000313" key="6">
    <source>
        <dbReference type="Proteomes" id="UP000198539"/>
    </source>
</evidence>